<dbReference type="InterPro" id="IPR037058">
    <property type="entry name" value="Falgellar_hook_FlgE_sf"/>
</dbReference>
<comment type="caution">
    <text evidence="8">The sequence shown here is derived from an EMBL/GenBank/DDBJ whole genome shotgun (WGS) entry which is preliminary data.</text>
</comment>
<evidence type="ECO:0000313" key="9">
    <source>
        <dbReference type="Proteomes" id="UP000188879"/>
    </source>
</evidence>
<dbReference type="GO" id="GO:0005198">
    <property type="term" value="F:structural molecule activity"/>
    <property type="evidence" value="ECO:0007669"/>
    <property type="project" value="InterPro"/>
</dbReference>
<evidence type="ECO:0000256" key="3">
    <source>
        <dbReference type="ARBA" id="ARBA00023143"/>
    </source>
</evidence>
<evidence type="ECO:0000259" key="6">
    <source>
        <dbReference type="Pfam" id="PF06429"/>
    </source>
</evidence>
<dbReference type="InterPro" id="IPR010930">
    <property type="entry name" value="Flg_bb/hook_C_dom"/>
</dbReference>
<dbReference type="GO" id="GO:0009424">
    <property type="term" value="C:bacterial-type flagellum hook"/>
    <property type="evidence" value="ECO:0007669"/>
    <property type="project" value="InterPro"/>
</dbReference>
<keyword evidence="8" id="KW-0966">Cell projection</keyword>
<keyword evidence="8" id="KW-0282">Flagellum</keyword>
<dbReference type="InterPro" id="IPR020013">
    <property type="entry name" value="Flagellar_FlgE/F/G"/>
</dbReference>
<dbReference type="InterPro" id="IPR001444">
    <property type="entry name" value="Flag_bb_rod_N"/>
</dbReference>
<dbReference type="SUPFAM" id="SSF117143">
    <property type="entry name" value="Flagellar hook protein flgE"/>
    <property type="match status" value="1"/>
</dbReference>
<dbReference type="EMBL" id="MLCO01000248">
    <property type="protein sequence ID" value="ONG48348.1"/>
    <property type="molecule type" value="Genomic_DNA"/>
</dbReference>
<dbReference type="InterPro" id="IPR053967">
    <property type="entry name" value="LlgE_F_G-like_D1"/>
</dbReference>
<dbReference type="GO" id="GO:0044780">
    <property type="term" value="P:bacterial-type flagellum assembly"/>
    <property type="evidence" value="ECO:0007669"/>
    <property type="project" value="InterPro"/>
</dbReference>
<dbReference type="OrthoDB" id="8372879at2"/>
<keyword evidence="3 4" id="KW-0975">Bacterial flagellum</keyword>
<name>A0A1V2GZ01_9PROT</name>
<accession>A0A1V2GZ01</accession>
<keyword evidence="9" id="KW-1185">Reference proteome</keyword>
<dbReference type="PANTHER" id="PTHR30435:SF1">
    <property type="entry name" value="FLAGELLAR HOOK PROTEIN FLGE"/>
    <property type="match status" value="1"/>
</dbReference>
<dbReference type="Proteomes" id="UP000188879">
    <property type="component" value="Unassembled WGS sequence"/>
</dbReference>
<organism evidence="8 9">
    <name type="scientific">Teichococcus deserti</name>
    <dbReference type="NCBI Taxonomy" id="1817963"/>
    <lineage>
        <taxon>Bacteria</taxon>
        <taxon>Pseudomonadati</taxon>
        <taxon>Pseudomonadota</taxon>
        <taxon>Alphaproteobacteria</taxon>
        <taxon>Acetobacterales</taxon>
        <taxon>Roseomonadaceae</taxon>
        <taxon>Roseomonas</taxon>
    </lineage>
</organism>
<protein>
    <recommendedName>
        <fullName evidence="4">Flagellar hook protein FlgE</fullName>
    </recommendedName>
</protein>
<evidence type="ECO:0000259" key="5">
    <source>
        <dbReference type="Pfam" id="PF00460"/>
    </source>
</evidence>
<evidence type="ECO:0000256" key="2">
    <source>
        <dbReference type="ARBA" id="ARBA00009677"/>
    </source>
</evidence>
<dbReference type="NCBIfam" id="TIGR03506">
    <property type="entry name" value="FlgEFG_subfam"/>
    <property type="match status" value="1"/>
</dbReference>
<reference evidence="8 9" key="1">
    <citation type="submission" date="2016-10" db="EMBL/GenBank/DDBJ databases">
        <title>Draft Genome sequence of Roseomonas sp. strain M3.</title>
        <authorList>
            <person name="Subhash Y."/>
            <person name="Lee S."/>
        </authorList>
    </citation>
    <scope>NUCLEOTIDE SEQUENCE [LARGE SCALE GENOMIC DNA]</scope>
    <source>
        <strain evidence="8 9">M3</strain>
    </source>
</reference>
<dbReference type="GO" id="GO:0005829">
    <property type="term" value="C:cytosol"/>
    <property type="evidence" value="ECO:0007669"/>
    <property type="project" value="TreeGrafter"/>
</dbReference>
<dbReference type="Pfam" id="PF00460">
    <property type="entry name" value="Flg_bb_rod"/>
    <property type="match status" value="1"/>
</dbReference>
<dbReference type="PRINTS" id="PR01005">
    <property type="entry name" value="FLGHOOKAP1"/>
</dbReference>
<gene>
    <name evidence="8" type="ORF">BKE38_22020</name>
</gene>
<feature type="domain" description="Flagellar hook protein FlgE/F/G-like D1" evidence="7">
    <location>
        <begin position="85"/>
        <end position="145"/>
    </location>
</feature>
<comment type="function">
    <text evidence="4">A flexible structure which links the flagellar filament to the drive apparatus in the basal body.</text>
</comment>
<dbReference type="AlphaFoldDB" id="A0A1V2GZ01"/>
<dbReference type="Pfam" id="PF22692">
    <property type="entry name" value="LlgE_F_G_D1"/>
    <property type="match status" value="1"/>
</dbReference>
<keyword evidence="8" id="KW-0969">Cilium</keyword>
<feature type="domain" description="Flagellar basal-body/hook protein C-terminal" evidence="6">
    <location>
        <begin position="461"/>
        <end position="504"/>
    </location>
</feature>
<dbReference type="RefSeq" id="WP_076959443.1">
    <property type="nucleotide sequence ID" value="NZ_MLCO01000248.1"/>
</dbReference>
<evidence type="ECO:0000313" key="8">
    <source>
        <dbReference type="EMBL" id="ONG48348.1"/>
    </source>
</evidence>
<dbReference type="InterPro" id="IPR037925">
    <property type="entry name" value="FlgE/F/G-like"/>
</dbReference>
<dbReference type="GO" id="GO:0009425">
    <property type="term" value="C:bacterial-type flagellum basal body"/>
    <property type="evidence" value="ECO:0007669"/>
    <property type="project" value="UniProtKB-SubCell"/>
</dbReference>
<proteinExistence type="inferred from homology"/>
<evidence type="ECO:0000259" key="7">
    <source>
        <dbReference type="Pfam" id="PF22692"/>
    </source>
</evidence>
<comment type="subcellular location">
    <subcellularLocation>
        <location evidence="1 4">Bacterial flagellum basal body</location>
    </subcellularLocation>
</comment>
<dbReference type="InterPro" id="IPR002371">
    <property type="entry name" value="FlgK"/>
</dbReference>
<dbReference type="Pfam" id="PF06429">
    <property type="entry name" value="Flg_bbr_C"/>
    <property type="match status" value="1"/>
</dbReference>
<evidence type="ECO:0000256" key="1">
    <source>
        <dbReference type="ARBA" id="ARBA00004117"/>
    </source>
</evidence>
<evidence type="ECO:0000256" key="4">
    <source>
        <dbReference type="RuleBase" id="RU362116"/>
    </source>
</evidence>
<sequence length="506" mass="52335">MTAINALRTSTSGLNAQSTKLAGISNNIANSSTVGYKRVDTQFESLVLEGSSQGSYALAGVAPRNRLEISKVGQVQATGVDTDVAVNGNGFLVVNETSESSGKYLATRAGSFRPDAFGNLLNTAGYYLQGVKLGADGNPVGSLGDNNVDSLTTVNINNISVASAPTTEMRVWMNLPKEQSGYANPPPLTNAFTSSIDYYDATGGTQTLTYRYTPVLPEQDGASDTSTWTLEIFDSASGDLAATDVYDTTKRVAAIGMQFWSNGINAGTLAAVWDSNAQTAGVAQVSPGFTTPAGSSPLLTGTPNPATYGAVASTPASDYGTPDNLAAASVLGAYDAEKGILTIKVGVQGGFAGSDLPITLGTFNSFEGTTQLTGQYLPTKIEKNGSAFGLLERVSVQDDGMVVATFSNGKSRPIYALKLAIFPNANGLNPVRGDAFEMSLAAGAVRLLDPGSGAAGTTSGGALESSNVDIGTELTNLIETQRAYSSNATVIRTADQMMEEATNLKR</sequence>
<comment type="similarity">
    <text evidence="2 4">Belongs to the flagella basal body rod proteins family.</text>
</comment>
<dbReference type="PANTHER" id="PTHR30435">
    <property type="entry name" value="FLAGELLAR PROTEIN"/>
    <property type="match status" value="1"/>
</dbReference>
<dbReference type="GO" id="GO:0071978">
    <property type="term" value="P:bacterial-type flagellum-dependent swarming motility"/>
    <property type="evidence" value="ECO:0007669"/>
    <property type="project" value="TreeGrafter"/>
</dbReference>
<dbReference type="Gene3D" id="2.60.98.20">
    <property type="entry name" value="Flagellar hook protein FlgE"/>
    <property type="match status" value="1"/>
</dbReference>
<feature type="domain" description="Flagellar basal body rod protein N-terminal" evidence="5">
    <location>
        <begin position="7"/>
        <end position="37"/>
    </location>
</feature>